<accession>A0A5B7JMT0</accession>
<dbReference type="Proteomes" id="UP000324222">
    <property type="component" value="Unassembled WGS sequence"/>
</dbReference>
<organism evidence="1 2">
    <name type="scientific">Portunus trituberculatus</name>
    <name type="common">Swimming crab</name>
    <name type="synonym">Neptunus trituberculatus</name>
    <dbReference type="NCBI Taxonomy" id="210409"/>
    <lineage>
        <taxon>Eukaryota</taxon>
        <taxon>Metazoa</taxon>
        <taxon>Ecdysozoa</taxon>
        <taxon>Arthropoda</taxon>
        <taxon>Crustacea</taxon>
        <taxon>Multicrustacea</taxon>
        <taxon>Malacostraca</taxon>
        <taxon>Eumalacostraca</taxon>
        <taxon>Eucarida</taxon>
        <taxon>Decapoda</taxon>
        <taxon>Pleocyemata</taxon>
        <taxon>Brachyura</taxon>
        <taxon>Eubrachyura</taxon>
        <taxon>Portunoidea</taxon>
        <taxon>Portunidae</taxon>
        <taxon>Portuninae</taxon>
        <taxon>Portunus</taxon>
    </lineage>
</organism>
<evidence type="ECO:0008006" key="3">
    <source>
        <dbReference type="Google" id="ProtNLM"/>
    </source>
</evidence>
<evidence type="ECO:0000313" key="1">
    <source>
        <dbReference type="EMBL" id="MPC98110.1"/>
    </source>
</evidence>
<name>A0A5B7JMT0_PORTR</name>
<dbReference type="AlphaFoldDB" id="A0A5B7JMT0"/>
<comment type="caution">
    <text evidence="1">The sequence shown here is derived from an EMBL/GenBank/DDBJ whole genome shotgun (WGS) entry which is preliminary data.</text>
</comment>
<evidence type="ECO:0000313" key="2">
    <source>
        <dbReference type="Proteomes" id="UP000324222"/>
    </source>
</evidence>
<dbReference type="OrthoDB" id="16520at2759"/>
<proteinExistence type="predicted"/>
<sequence>MRSAGIDLSIFSSHSTRSASTSKAALKLPLATIISTVGWSRESTFTRFYKKLISYLGQFWRAIFS</sequence>
<gene>
    <name evidence="1" type="ORF">E2C01_093462</name>
</gene>
<protein>
    <recommendedName>
        <fullName evidence="3">Tyr recombinase domain-containing protein</fullName>
    </recommendedName>
</protein>
<reference evidence="1 2" key="1">
    <citation type="submission" date="2019-05" db="EMBL/GenBank/DDBJ databases">
        <title>Another draft genome of Portunus trituberculatus and its Hox gene families provides insights of decapod evolution.</title>
        <authorList>
            <person name="Jeong J.-H."/>
            <person name="Song I."/>
            <person name="Kim S."/>
            <person name="Choi T."/>
            <person name="Kim D."/>
            <person name="Ryu S."/>
            <person name="Kim W."/>
        </authorList>
    </citation>
    <scope>NUCLEOTIDE SEQUENCE [LARGE SCALE GENOMIC DNA]</scope>
    <source>
        <tissue evidence="1">Muscle</tissue>
    </source>
</reference>
<dbReference type="EMBL" id="VSRR010112660">
    <property type="protein sequence ID" value="MPC98110.1"/>
    <property type="molecule type" value="Genomic_DNA"/>
</dbReference>
<keyword evidence="2" id="KW-1185">Reference proteome</keyword>